<dbReference type="Pfam" id="PF12071">
    <property type="entry name" value="DUF3551"/>
    <property type="match status" value="1"/>
</dbReference>
<reference evidence="2 3" key="1">
    <citation type="submission" date="2018-07" db="EMBL/GenBank/DDBJ databases">
        <authorList>
            <person name="Quirk P.G."/>
            <person name="Krulwich T.A."/>
        </authorList>
    </citation>
    <scope>NUCLEOTIDE SEQUENCE [LARGE SCALE GENOMIC DNA]</scope>
    <source>
        <strain evidence="2 3">CC-BB4</strain>
    </source>
</reference>
<protein>
    <submittedName>
        <fullName evidence="2">DUF3551 domain-containing protein</fullName>
    </submittedName>
</protein>
<organism evidence="2 3">
    <name type="scientific">Pseudolabrys taiwanensis</name>
    <dbReference type="NCBI Taxonomy" id="331696"/>
    <lineage>
        <taxon>Bacteria</taxon>
        <taxon>Pseudomonadati</taxon>
        <taxon>Pseudomonadota</taxon>
        <taxon>Alphaproteobacteria</taxon>
        <taxon>Hyphomicrobiales</taxon>
        <taxon>Xanthobacteraceae</taxon>
        <taxon>Pseudolabrys</taxon>
    </lineage>
</organism>
<sequence>MRLAFVLAAFALIAPQAMAATAQGEGRWCTVNNPGIGNVQWDCRYPTLAACAATVGSGDGACLENPNWHLPRPRPVIR</sequence>
<dbReference type="RefSeq" id="WP_115687466.1">
    <property type="nucleotide sequence ID" value="NZ_CP031417.1"/>
</dbReference>
<accession>A0A345ZQA8</accession>
<dbReference type="InterPro" id="IPR021937">
    <property type="entry name" value="DUF3551"/>
</dbReference>
<name>A0A345ZQA8_9HYPH</name>
<dbReference type="EMBL" id="CP031417">
    <property type="protein sequence ID" value="AXK79105.1"/>
    <property type="molecule type" value="Genomic_DNA"/>
</dbReference>
<dbReference type="Proteomes" id="UP000254889">
    <property type="component" value="Chromosome"/>
</dbReference>
<feature type="chain" id="PRO_5016748923" evidence="1">
    <location>
        <begin position="20"/>
        <end position="78"/>
    </location>
</feature>
<dbReference type="AlphaFoldDB" id="A0A345ZQA8"/>
<evidence type="ECO:0000313" key="2">
    <source>
        <dbReference type="EMBL" id="AXK79105.1"/>
    </source>
</evidence>
<keyword evidence="1" id="KW-0732">Signal</keyword>
<dbReference type="KEGG" id="ptaw:DW352_00365"/>
<feature type="signal peptide" evidence="1">
    <location>
        <begin position="1"/>
        <end position="19"/>
    </location>
</feature>
<evidence type="ECO:0000313" key="3">
    <source>
        <dbReference type="Proteomes" id="UP000254889"/>
    </source>
</evidence>
<evidence type="ECO:0000256" key="1">
    <source>
        <dbReference type="SAM" id="SignalP"/>
    </source>
</evidence>
<dbReference type="OrthoDB" id="8229016at2"/>
<proteinExistence type="predicted"/>
<keyword evidence="3" id="KW-1185">Reference proteome</keyword>
<gene>
    <name evidence="2" type="ORF">DW352_00365</name>
</gene>